<dbReference type="GO" id="GO:0050897">
    <property type="term" value="F:cobalt ion binding"/>
    <property type="evidence" value="ECO:0007669"/>
    <property type="project" value="TreeGrafter"/>
</dbReference>
<dbReference type="GO" id="GO:0015087">
    <property type="term" value="F:cobalt ion transmembrane transporter activity"/>
    <property type="evidence" value="ECO:0007669"/>
    <property type="project" value="TreeGrafter"/>
</dbReference>
<dbReference type="SUPFAM" id="SSF143865">
    <property type="entry name" value="CorA soluble domain-like"/>
    <property type="match status" value="1"/>
</dbReference>
<comment type="catalytic activity">
    <reaction evidence="10">
        <text>Mg(2+)(in) = Mg(2+)(out)</text>
        <dbReference type="Rhea" id="RHEA:29827"/>
        <dbReference type="ChEBI" id="CHEBI:18420"/>
    </reaction>
</comment>
<comment type="function">
    <text evidence="11">Mediates influx of magnesium ions. Alternates between open and closed states. Activated by low cytoplasmic Mg(2+) levels. Inactive when cytoplasmic Mg(2+) levels are high.</text>
</comment>
<dbReference type="GO" id="GO:0015095">
    <property type="term" value="F:magnesium ion transmembrane transporter activity"/>
    <property type="evidence" value="ECO:0007669"/>
    <property type="project" value="TreeGrafter"/>
</dbReference>
<proteinExistence type="inferred from homology"/>
<dbReference type="CDD" id="cd12822">
    <property type="entry name" value="TmCorA-like"/>
    <property type="match status" value="1"/>
</dbReference>
<dbReference type="HOGENOM" id="CLU_007127_0_0_12"/>
<dbReference type="Proteomes" id="UP000001847">
    <property type="component" value="Chromosome II"/>
</dbReference>
<dbReference type="FunFam" id="1.20.58.340:FF:000004">
    <property type="entry name" value="Magnesium transport protein CorA"/>
    <property type="match status" value="1"/>
</dbReference>
<evidence type="ECO:0000313" key="13">
    <source>
        <dbReference type="EMBL" id="ABZ99729.1"/>
    </source>
</evidence>
<feature type="transmembrane region" description="Helical" evidence="12">
    <location>
        <begin position="261"/>
        <end position="281"/>
    </location>
</feature>
<dbReference type="SUPFAM" id="SSF144083">
    <property type="entry name" value="Magnesium transport protein CorA, transmembrane region"/>
    <property type="match status" value="1"/>
</dbReference>
<keyword evidence="3" id="KW-0813">Transport</keyword>
<keyword evidence="7 12" id="KW-1133">Transmembrane helix</keyword>
<protein>
    <submittedName>
        <fullName evidence="13">Putative divalent cation transport-related protein</fullName>
    </submittedName>
</protein>
<dbReference type="STRING" id="456481.LEPBI_II0196"/>
<evidence type="ECO:0000256" key="9">
    <source>
        <dbReference type="ARBA" id="ARBA00023136"/>
    </source>
</evidence>
<dbReference type="AlphaFoldDB" id="B0SU45"/>
<gene>
    <name evidence="13" type="ordered locus">LEPBI_II0196</name>
</gene>
<comment type="similarity">
    <text evidence="2">Belongs to the CorA metal ion transporter (MIT) (TC 1.A.35) family.</text>
</comment>
<keyword evidence="6" id="KW-0460">Magnesium</keyword>
<dbReference type="BioCyc" id="LBIF456481:LEPBI_RS18025-MONOMER"/>
<keyword evidence="5 12" id="KW-0812">Transmembrane</keyword>
<evidence type="ECO:0000256" key="12">
    <source>
        <dbReference type="SAM" id="Phobius"/>
    </source>
</evidence>
<dbReference type="OrthoDB" id="9803416at2"/>
<dbReference type="Gene3D" id="3.30.460.20">
    <property type="entry name" value="CorA soluble domain-like"/>
    <property type="match status" value="1"/>
</dbReference>
<feature type="transmembrane region" description="Helical" evidence="12">
    <location>
        <begin position="293"/>
        <end position="313"/>
    </location>
</feature>
<evidence type="ECO:0000256" key="4">
    <source>
        <dbReference type="ARBA" id="ARBA00022475"/>
    </source>
</evidence>
<dbReference type="Pfam" id="PF01544">
    <property type="entry name" value="CorA"/>
    <property type="match status" value="1"/>
</dbReference>
<evidence type="ECO:0000256" key="2">
    <source>
        <dbReference type="ARBA" id="ARBA00009765"/>
    </source>
</evidence>
<evidence type="ECO:0000256" key="6">
    <source>
        <dbReference type="ARBA" id="ARBA00022842"/>
    </source>
</evidence>
<keyword evidence="8" id="KW-0406">Ion transport</keyword>
<reference evidence="13 14" key="1">
    <citation type="journal article" date="2008" name="PLoS ONE">
        <title>Genome sequence of the saprophyte Leptospira biflexa provides insights into the evolution of Leptospira and the pathogenesis of leptospirosis.</title>
        <authorList>
            <person name="Picardeau M."/>
            <person name="Bulach D.M."/>
            <person name="Bouchier C."/>
            <person name="Zuerner R.L."/>
            <person name="Zidane N."/>
            <person name="Wilson P.J."/>
            <person name="Creno S."/>
            <person name="Kuczek E.S."/>
            <person name="Bommezzadri S."/>
            <person name="Davis J.C."/>
            <person name="McGrath A."/>
            <person name="Johnson M.J."/>
            <person name="Boursaux-Eude C."/>
            <person name="Seemann T."/>
            <person name="Rouy Z."/>
            <person name="Coppel R.L."/>
            <person name="Rood J.I."/>
            <person name="Lajus A."/>
            <person name="Davies J.K."/>
            <person name="Medigue C."/>
            <person name="Adler B."/>
        </authorList>
    </citation>
    <scope>NUCLEOTIDE SEQUENCE [LARGE SCALE GENOMIC DNA]</scope>
    <source>
        <strain evidence="14">Patoc 1 / ATCC 23582 / Paris</strain>
    </source>
</reference>
<evidence type="ECO:0000256" key="7">
    <source>
        <dbReference type="ARBA" id="ARBA00022989"/>
    </source>
</evidence>
<evidence type="ECO:0000256" key="5">
    <source>
        <dbReference type="ARBA" id="ARBA00022692"/>
    </source>
</evidence>
<evidence type="ECO:0000256" key="11">
    <source>
        <dbReference type="ARBA" id="ARBA00045497"/>
    </source>
</evidence>
<name>B0SU45_LEPBP</name>
<organism evidence="13 14">
    <name type="scientific">Leptospira biflexa serovar Patoc (strain Patoc 1 / ATCC 23582 / Paris)</name>
    <dbReference type="NCBI Taxonomy" id="456481"/>
    <lineage>
        <taxon>Bacteria</taxon>
        <taxon>Pseudomonadati</taxon>
        <taxon>Spirochaetota</taxon>
        <taxon>Spirochaetia</taxon>
        <taxon>Leptospirales</taxon>
        <taxon>Leptospiraceae</taxon>
        <taxon>Leptospira</taxon>
    </lineage>
</organism>
<dbReference type="InterPro" id="IPR002523">
    <property type="entry name" value="MgTranspt_CorA/ZnTranspt_ZntB"/>
</dbReference>
<evidence type="ECO:0000256" key="1">
    <source>
        <dbReference type="ARBA" id="ARBA00004651"/>
    </source>
</evidence>
<dbReference type="KEGG" id="lbi:LEPBI_II0196"/>
<dbReference type="InterPro" id="IPR045861">
    <property type="entry name" value="CorA_cytoplasmic_dom"/>
</dbReference>
<dbReference type="InterPro" id="IPR045863">
    <property type="entry name" value="CorA_TM1_TM2"/>
</dbReference>
<dbReference type="Gene3D" id="1.20.58.340">
    <property type="entry name" value="Magnesium transport protein CorA, transmembrane region"/>
    <property type="match status" value="2"/>
</dbReference>
<comment type="subcellular location">
    <subcellularLocation>
        <location evidence="1">Cell membrane</location>
        <topology evidence="1">Multi-pass membrane protein</topology>
    </subcellularLocation>
</comment>
<sequence length="319" mass="37364">MPALFNYILTPSSKEEVLLDTPLPLSHKHPKHWIHITAENEEKLTFLFQKHNIHQLTIEDILNPNSRIKLEKFPNYIFFIFRGFHYERNQLTLKNFNFILTPNQIISLTLDYRESIGNMIEDWKTNNKVLSKGYEFIVHKILDIETDHTLAITQKIEERIDHFEDQIFSNAKSLDISNVYSLRSSLLSIKKGMLQNKEVLEDLEKIKNSFFSDEADAFFRDVRDHSIRILELVDSNIESISSALEAHIAISTRKTNEIMKILTIMTAIMLPMSLVAGIYGMNFRHMPTLEWEYGFVSAISAMGLLGFLMLVYFRIKRWY</sequence>
<dbReference type="GO" id="GO:0005886">
    <property type="term" value="C:plasma membrane"/>
    <property type="evidence" value="ECO:0007669"/>
    <property type="project" value="UniProtKB-SubCell"/>
</dbReference>
<keyword evidence="14" id="KW-1185">Reference proteome</keyword>
<evidence type="ECO:0000313" key="14">
    <source>
        <dbReference type="Proteomes" id="UP000001847"/>
    </source>
</evidence>
<keyword evidence="4" id="KW-1003">Cell membrane</keyword>
<evidence type="ECO:0000256" key="10">
    <source>
        <dbReference type="ARBA" id="ARBA00034269"/>
    </source>
</evidence>
<dbReference type="RefSeq" id="WP_012476666.1">
    <property type="nucleotide sequence ID" value="NC_010843.1"/>
</dbReference>
<dbReference type="PANTHER" id="PTHR46494">
    <property type="entry name" value="CORA FAMILY METAL ION TRANSPORTER (EUROFUNG)"/>
    <property type="match status" value="1"/>
</dbReference>
<evidence type="ECO:0000256" key="3">
    <source>
        <dbReference type="ARBA" id="ARBA00022448"/>
    </source>
</evidence>
<dbReference type="GO" id="GO:0000287">
    <property type="term" value="F:magnesium ion binding"/>
    <property type="evidence" value="ECO:0007669"/>
    <property type="project" value="TreeGrafter"/>
</dbReference>
<accession>B0SU45</accession>
<keyword evidence="9 12" id="KW-0472">Membrane</keyword>
<dbReference type="PANTHER" id="PTHR46494:SF1">
    <property type="entry name" value="CORA FAMILY METAL ION TRANSPORTER (EUROFUNG)"/>
    <property type="match status" value="1"/>
</dbReference>
<evidence type="ECO:0000256" key="8">
    <source>
        <dbReference type="ARBA" id="ARBA00023065"/>
    </source>
</evidence>
<dbReference type="EMBL" id="CP000787">
    <property type="protein sequence ID" value="ABZ99729.1"/>
    <property type="molecule type" value="Genomic_DNA"/>
</dbReference>